<dbReference type="InterPro" id="IPR029044">
    <property type="entry name" value="Nucleotide-diphossugar_trans"/>
</dbReference>
<dbReference type="SUPFAM" id="SSF53448">
    <property type="entry name" value="Nucleotide-diphospho-sugar transferases"/>
    <property type="match status" value="1"/>
</dbReference>
<dbReference type="OrthoDB" id="285216at2"/>
<dbReference type="PANTHER" id="PTHR43777">
    <property type="entry name" value="MOLYBDENUM COFACTOR CYTIDYLYLTRANSFERASE"/>
    <property type="match status" value="1"/>
</dbReference>
<organism evidence="2 3">
    <name type="scientific">Peribacillus saganii</name>
    <dbReference type="NCBI Taxonomy" id="2303992"/>
    <lineage>
        <taxon>Bacteria</taxon>
        <taxon>Bacillati</taxon>
        <taxon>Bacillota</taxon>
        <taxon>Bacilli</taxon>
        <taxon>Bacillales</taxon>
        <taxon>Bacillaceae</taxon>
        <taxon>Peribacillus</taxon>
    </lineage>
</organism>
<comment type="caution">
    <text evidence="2">The sequence shown here is derived from an EMBL/GenBank/DDBJ whole genome shotgun (WGS) entry which is preliminary data.</text>
</comment>
<dbReference type="RefSeq" id="WP_117325748.1">
    <property type="nucleotide sequence ID" value="NZ_QVTE01000015.1"/>
</dbReference>
<evidence type="ECO:0000313" key="2">
    <source>
        <dbReference type="EMBL" id="RFU70494.1"/>
    </source>
</evidence>
<feature type="domain" description="MobA-like NTP transferase" evidence="1">
    <location>
        <begin position="7"/>
        <end position="171"/>
    </location>
</feature>
<evidence type="ECO:0000313" key="3">
    <source>
        <dbReference type="Proteomes" id="UP000264541"/>
    </source>
</evidence>
<dbReference type="PANTHER" id="PTHR43777:SF1">
    <property type="entry name" value="MOLYBDENUM COFACTOR CYTIDYLYLTRANSFERASE"/>
    <property type="match status" value="1"/>
</dbReference>
<dbReference type="CDD" id="cd04182">
    <property type="entry name" value="GT_2_like_f"/>
    <property type="match status" value="1"/>
</dbReference>
<name>A0A372LSG8_9BACI</name>
<dbReference type="InterPro" id="IPR025877">
    <property type="entry name" value="MobA-like_NTP_Trfase"/>
</dbReference>
<dbReference type="Proteomes" id="UP000264541">
    <property type="component" value="Unassembled WGS sequence"/>
</dbReference>
<dbReference type="GO" id="GO:0016779">
    <property type="term" value="F:nucleotidyltransferase activity"/>
    <property type="evidence" value="ECO:0007669"/>
    <property type="project" value="UniProtKB-ARBA"/>
</dbReference>
<protein>
    <submittedName>
        <fullName evidence="2">Nucleotidyltransferase family protein</fullName>
    </submittedName>
</protein>
<dbReference type="EMBL" id="QVTE01000015">
    <property type="protein sequence ID" value="RFU70494.1"/>
    <property type="molecule type" value="Genomic_DNA"/>
</dbReference>
<sequence length="202" mass="22495">MKLTIGAVILAAGLARRMGEAKQFLSLDGNPLFLHSVDLAIRAKLDPIILVVGNNKQQYEKYLSSYPNVIVLENKQYQEGMGTSLRLGVSQLDCKVEGVFILLADQPFVDVTVIQNMANKFKADGSRSIVRPVYSAMEGHPILFPSSLFPEFANLEGDTGGKSLIKKHWDKVSKLDFNQTDWGFDIDTPDDYVKAQEMVKNK</sequence>
<dbReference type="Gene3D" id="3.90.550.10">
    <property type="entry name" value="Spore Coat Polysaccharide Biosynthesis Protein SpsA, Chain A"/>
    <property type="match status" value="1"/>
</dbReference>
<accession>A0A372LSG8</accession>
<proteinExistence type="predicted"/>
<gene>
    <name evidence="2" type="ORF">D0469_06055</name>
</gene>
<dbReference type="AlphaFoldDB" id="A0A372LSG8"/>
<keyword evidence="3" id="KW-1185">Reference proteome</keyword>
<keyword evidence="2" id="KW-0808">Transferase</keyword>
<dbReference type="Pfam" id="PF12804">
    <property type="entry name" value="NTP_transf_3"/>
    <property type="match status" value="1"/>
</dbReference>
<evidence type="ECO:0000259" key="1">
    <source>
        <dbReference type="Pfam" id="PF12804"/>
    </source>
</evidence>
<reference evidence="2 3" key="1">
    <citation type="submission" date="2018-08" db="EMBL/GenBank/DDBJ databases">
        <title>Bacillus chawlae sp. nov., Bacillus glennii sp. nov., and Bacillus saganii sp. nov. Isolated from the Vehicle Assembly Building at Kennedy Space Center where the Viking Spacecraft were Assembled.</title>
        <authorList>
            <person name="Seuylemezian A."/>
            <person name="Vaishampayan P."/>
        </authorList>
    </citation>
    <scope>NUCLEOTIDE SEQUENCE [LARGE SCALE GENOMIC DNA]</scope>
    <source>
        <strain evidence="2 3">V47-23a</strain>
    </source>
</reference>